<reference evidence="8 9" key="1">
    <citation type="journal article" date="2013" name="Genome Biol.">
        <title>Genome of Acanthamoeba castellanii highlights extensive lateral gene transfer and early evolution of tyrosine kinase signaling.</title>
        <authorList>
            <person name="Clarke M."/>
            <person name="Lohan A.J."/>
            <person name="Liu B."/>
            <person name="Lagkouvardos I."/>
            <person name="Roy S."/>
            <person name="Zafar N."/>
            <person name="Bertelli C."/>
            <person name="Schilde C."/>
            <person name="Kianianmomeni A."/>
            <person name="Burglin T.R."/>
            <person name="Frech C."/>
            <person name="Turcotte B."/>
            <person name="Kopec K.O."/>
            <person name="Synnott J.M."/>
            <person name="Choo C."/>
            <person name="Paponov I."/>
            <person name="Finkler A."/>
            <person name="Soon Heng Tan C."/>
            <person name="Hutchins A.P."/>
            <person name="Weinmeier T."/>
            <person name="Rattei T."/>
            <person name="Chu J.S."/>
            <person name="Gimenez G."/>
            <person name="Irimia M."/>
            <person name="Rigden D.J."/>
            <person name="Fitzpatrick D.A."/>
            <person name="Lorenzo-Morales J."/>
            <person name="Bateman A."/>
            <person name="Chiu C.H."/>
            <person name="Tang P."/>
            <person name="Hegemann P."/>
            <person name="Fromm H."/>
            <person name="Raoult D."/>
            <person name="Greub G."/>
            <person name="Miranda-Saavedra D."/>
            <person name="Chen N."/>
            <person name="Nash P."/>
            <person name="Ginger M.L."/>
            <person name="Horn M."/>
            <person name="Schaap P."/>
            <person name="Caler L."/>
            <person name="Loftus B."/>
        </authorList>
    </citation>
    <scope>NUCLEOTIDE SEQUENCE [LARGE SCALE GENOMIC DNA]</scope>
    <source>
        <strain evidence="8 9">Neff</strain>
    </source>
</reference>
<comment type="subcellular location">
    <subcellularLocation>
        <location evidence="1 7">Cytoplasm</location>
        <location evidence="1 7">Cytoskeleton</location>
    </subcellularLocation>
</comment>
<dbReference type="EMBL" id="KB007908">
    <property type="protein sequence ID" value="ELR21162.1"/>
    <property type="molecule type" value="Genomic_DNA"/>
</dbReference>
<dbReference type="InterPro" id="IPR042276">
    <property type="entry name" value="CapZ_alpha/beta_2"/>
</dbReference>
<evidence type="ECO:0000313" key="9">
    <source>
        <dbReference type="Proteomes" id="UP000011083"/>
    </source>
</evidence>
<dbReference type="STRING" id="1257118.L8H7G3"/>
<dbReference type="GO" id="GO:0051016">
    <property type="term" value="P:barbed-end actin filament capping"/>
    <property type="evidence" value="ECO:0007669"/>
    <property type="project" value="UniProtKB-UniRule"/>
</dbReference>
<dbReference type="OrthoDB" id="9979678at2759"/>
<evidence type="ECO:0000256" key="1">
    <source>
        <dbReference type="ARBA" id="ARBA00004245"/>
    </source>
</evidence>
<accession>L8H7G3</accession>
<name>L8H7G3_ACACF</name>
<keyword evidence="3 7" id="KW-0117">Actin capping</keyword>
<dbReference type="PANTHER" id="PTHR10619">
    <property type="entry name" value="F-ACTIN-CAPPING PROTEIN SUBUNIT BETA"/>
    <property type="match status" value="1"/>
</dbReference>
<dbReference type="GO" id="GO:0008290">
    <property type="term" value="C:F-actin capping protein complex"/>
    <property type="evidence" value="ECO:0007669"/>
    <property type="project" value="UniProtKB-UniRule"/>
</dbReference>
<evidence type="ECO:0000256" key="7">
    <source>
        <dbReference type="RuleBase" id="RU365078"/>
    </source>
</evidence>
<dbReference type="GeneID" id="14922041"/>
<dbReference type="Gene3D" id="3.90.1150.210">
    <property type="entry name" value="F-actin capping protein, beta subunit"/>
    <property type="match status" value="1"/>
</dbReference>
<evidence type="ECO:0000256" key="5">
    <source>
        <dbReference type="ARBA" id="ARBA00023203"/>
    </source>
</evidence>
<evidence type="ECO:0000256" key="6">
    <source>
        <dbReference type="ARBA" id="ARBA00023212"/>
    </source>
</evidence>
<protein>
    <recommendedName>
        <fullName evidence="7">F-actin-capping protein subunit beta</fullName>
    </recommendedName>
</protein>
<dbReference type="InterPro" id="IPR037282">
    <property type="entry name" value="CapZ_alpha/beta"/>
</dbReference>
<dbReference type="InterPro" id="IPR001698">
    <property type="entry name" value="CAPZB"/>
</dbReference>
<dbReference type="AlphaFoldDB" id="L8H7G3"/>
<dbReference type="PANTHER" id="PTHR10619:SF0">
    <property type="entry name" value="F-ACTIN-CAPPING PROTEIN SUBUNIT BETA ISOFORMS 1 AND 2"/>
    <property type="match status" value="1"/>
</dbReference>
<keyword evidence="9" id="KW-1185">Reference proteome</keyword>
<comment type="similarity">
    <text evidence="2 7">Belongs to the F-actin-capping protein beta subunit family.</text>
</comment>
<dbReference type="RefSeq" id="XP_004344905.1">
    <property type="nucleotide sequence ID" value="XM_004344855.1"/>
</dbReference>
<evidence type="ECO:0000313" key="8">
    <source>
        <dbReference type="EMBL" id="ELR21162.1"/>
    </source>
</evidence>
<keyword evidence="5 7" id="KW-0009">Actin-binding</keyword>
<dbReference type="GO" id="GO:0051015">
    <property type="term" value="F:actin filament binding"/>
    <property type="evidence" value="ECO:0007669"/>
    <property type="project" value="TreeGrafter"/>
</dbReference>
<organism evidence="8 9">
    <name type="scientific">Acanthamoeba castellanii (strain ATCC 30010 / Neff)</name>
    <dbReference type="NCBI Taxonomy" id="1257118"/>
    <lineage>
        <taxon>Eukaryota</taxon>
        <taxon>Amoebozoa</taxon>
        <taxon>Discosea</taxon>
        <taxon>Longamoebia</taxon>
        <taxon>Centramoebida</taxon>
        <taxon>Acanthamoebidae</taxon>
        <taxon>Acanthamoeba</taxon>
    </lineage>
</organism>
<evidence type="ECO:0000256" key="3">
    <source>
        <dbReference type="ARBA" id="ARBA00022467"/>
    </source>
</evidence>
<comment type="subunit">
    <text evidence="7">Heterodimer of an alpha and a beta subunit.</text>
</comment>
<gene>
    <name evidence="8" type="ORF">ACA1_284100</name>
</gene>
<sequence length="56" mass="6248">MIEDMELKLRTTLQTIYFGKTKDIVNELRQVMPVSVLKSRSALQQQIAGAIGGRGN</sequence>
<evidence type="ECO:0000256" key="4">
    <source>
        <dbReference type="ARBA" id="ARBA00022490"/>
    </source>
</evidence>
<dbReference type="KEGG" id="acan:ACA1_284100"/>
<keyword evidence="6 7" id="KW-0206">Cytoskeleton</keyword>
<comment type="function">
    <text evidence="7">F-actin-capping proteins bind in a Ca(2+)-independent manner to the fast growing ends of actin filaments (barbed end) thereby blocking the exchange of subunits at these ends. Unlike other capping proteins (such as gelsolin and severin), these proteins do not sever actin filaments.</text>
</comment>
<dbReference type="GO" id="GO:0000902">
    <property type="term" value="P:cell morphogenesis"/>
    <property type="evidence" value="ECO:0007669"/>
    <property type="project" value="TreeGrafter"/>
</dbReference>
<dbReference type="OMA" id="WSNKYYP"/>
<dbReference type="VEuPathDB" id="AmoebaDB:ACA1_284100"/>
<dbReference type="Proteomes" id="UP000011083">
    <property type="component" value="Unassembled WGS sequence"/>
</dbReference>
<dbReference type="SUPFAM" id="SSF90096">
    <property type="entry name" value="Subunits of heterodimeric actin filament capping protein Capz"/>
    <property type="match status" value="1"/>
</dbReference>
<dbReference type="Pfam" id="PF01115">
    <property type="entry name" value="F_actin_cap_B"/>
    <property type="match status" value="1"/>
</dbReference>
<evidence type="ECO:0000256" key="2">
    <source>
        <dbReference type="ARBA" id="ARBA00006039"/>
    </source>
</evidence>
<keyword evidence="4 7" id="KW-0963">Cytoplasm</keyword>
<proteinExistence type="inferred from homology"/>